<dbReference type="InParanoid" id="A0A1X7UGX5"/>
<name>A0A1X7UGX5_AMPQE</name>
<proteinExistence type="predicted"/>
<dbReference type="EnsemblMetazoa" id="Aqu2.1.26713_001">
    <property type="protein sequence ID" value="Aqu2.1.26713_001"/>
    <property type="gene ID" value="Aqu2.1.26713"/>
</dbReference>
<reference evidence="1" key="1">
    <citation type="submission" date="2017-05" db="UniProtKB">
        <authorList>
            <consortium name="EnsemblMetazoa"/>
        </authorList>
    </citation>
    <scope>IDENTIFICATION</scope>
</reference>
<organism evidence="1">
    <name type="scientific">Amphimedon queenslandica</name>
    <name type="common">Sponge</name>
    <dbReference type="NCBI Taxonomy" id="400682"/>
    <lineage>
        <taxon>Eukaryota</taxon>
        <taxon>Metazoa</taxon>
        <taxon>Porifera</taxon>
        <taxon>Demospongiae</taxon>
        <taxon>Heteroscleromorpha</taxon>
        <taxon>Haplosclerida</taxon>
        <taxon>Niphatidae</taxon>
        <taxon>Amphimedon</taxon>
    </lineage>
</organism>
<sequence>MALYCYFKSSSNFTEAPIDFSLLNPNGKLSESLELAVINDANKAAVNVVLSTGRQSGSLSMEERKTRGTFERISPEEQAMVAKYACQHSNNAAVHHFSKEFGITVKPSCFNMETEIFGCIDLRRKKLQMSEVCLVRQEEGLCFWGKG</sequence>
<dbReference type="AlphaFoldDB" id="A0A1X7UGX5"/>
<protein>
    <submittedName>
        <fullName evidence="1">Uncharacterized protein</fullName>
    </submittedName>
</protein>
<evidence type="ECO:0000313" key="1">
    <source>
        <dbReference type="EnsemblMetazoa" id="Aqu2.1.26713_001"/>
    </source>
</evidence>
<accession>A0A1X7UGX5</accession>